<comment type="caution">
    <text evidence="12">The sequence shown here is derived from an EMBL/GenBank/DDBJ whole genome shotgun (WGS) entry which is preliminary data.</text>
</comment>
<dbReference type="GO" id="GO:0016887">
    <property type="term" value="F:ATP hydrolysis activity"/>
    <property type="evidence" value="ECO:0007669"/>
    <property type="project" value="InterPro"/>
</dbReference>
<dbReference type="GO" id="GO:0030163">
    <property type="term" value="P:protein catabolic process"/>
    <property type="evidence" value="ECO:0007669"/>
    <property type="project" value="TreeGrafter"/>
</dbReference>
<keyword evidence="6" id="KW-0862">Zinc</keyword>
<dbReference type="GO" id="GO:0004176">
    <property type="term" value="F:ATP-dependent peptidase activity"/>
    <property type="evidence" value="ECO:0007669"/>
    <property type="project" value="InterPro"/>
</dbReference>
<keyword evidence="8" id="KW-0482">Metalloprotease</keyword>
<evidence type="ECO:0000256" key="6">
    <source>
        <dbReference type="ARBA" id="ARBA00022833"/>
    </source>
</evidence>
<dbReference type="InterPro" id="IPR003959">
    <property type="entry name" value="ATPase_AAA_core"/>
</dbReference>
<dbReference type="PROSITE" id="PS00674">
    <property type="entry name" value="AAA"/>
    <property type="match status" value="1"/>
</dbReference>
<proteinExistence type="inferred from homology"/>
<dbReference type="InterPro" id="IPR037219">
    <property type="entry name" value="Peptidase_M41-like"/>
</dbReference>
<dbReference type="InterPro" id="IPR003593">
    <property type="entry name" value="AAA+_ATPase"/>
</dbReference>
<dbReference type="InterPro" id="IPR027417">
    <property type="entry name" value="P-loop_NTPase"/>
</dbReference>
<comment type="similarity">
    <text evidence="9">Belongs to the AAA ATPase family.</text>
</comment>
<comment type="cofactor">
    <cofactor evidence="1">
        <name>Zn(2+)</name>
        <dbReference type="ChEBI" id="CHEBI:29105"/>
    </cofactor>
</comment>
<protein>
    <submittedName>
        <fullName evidence="12">AAA family ATPase</fullName>
    </submittedName>
</protein>
<keyword evidence="10" id="KW-0472">Membrane</keyword>
<accession>A0A2I1NBD2</accession>
<evidence type="ECO:0000256" key="4">
    <source>
        <dbReference type="ARBA" id="ARBA00022741"/>
    </source>
</evidence>
<dbReference type="PANTHER" id="PTHR23076:SF97">
    <property type="entry name" value="ATP-DEPENDENT ZINC METALLOPROTEASE YME1L1"/>
    <property type="match status" value="1"/>
</dbReference>
<dbReference type="SUPFAM" id="SSF52540">
    <property type="entry name" value="P-loop containing nucleoside triphosphate hydrolases"/>
    <property type="match status" value="1"/>
</dbReference>
<dbReference type="SUPFAM" id="SSF140990">
    <property type="entry name" value="FtsH protease domain-like"/>
    <property type="match status" value="1"/>
</dbReference>
<evidence type="ECO:0000313" key="12">
    <source>
        <dbReference type="EMBL" id="PKZ29665.1"/>
    </source>
</evidence>
<dbReference type="Gene3D" id="1.10.8.60">
    <property type="match status" value="1"/>
</dbReference>
<keyword evidence="7 9" id="KW-0067">ATP-binding</keyword>
<dbReference type="Gene3D" id="3.40.50.300">
    <property type="entry name" value="P-loop containing nucleotide triphosphate hydrolases"/>
    <property type="match status" value="1"/>
</dbReference>
<evidence type="ECO:0000256" key="9">
    <source>
        <dbReference type="RuleBase" id="RU003651"/>
    </source>
</evidence>
<evidence type="ECO:0000256" key="1">
    <source>
        <dbReference type="ARBA" id="ARBA00001947"/>
    </source>
</evidence>
<keyword evidence="3" id="KW-0479">Metal-binding</keyword>
<evidence type="ECO:0000259" key="11">
    <source>
        <dbReference type="SMART" id="SM00382"/>
    </source>
</evidence>
<feature type="transmembrane region" description="Helical" evidence="10">
    <location>
        <begin position="20"/>
        <end position="36"/>
    </location>
</feature>
<dbReference type="EMBL" id="PKHU01000002">
    <property type="protein sequence ID" value="PKZ29665.1"/>
    <property type="molecule type" value="Genomic_DNA"/>
</dbReference>
<gene>
    <name evidence="12" type="ORF">CYJ41_01890</name>
</gene>
<dbReference type="GO" id="GO:0006508">
    <property type="term" value="P:proteolysis"/>
    <property type="evidence" value="ECO:0007669"/>
    <property type="project" value="UniProtKB-KW"/>
</dbReference>
<dbReference type="GO" id="GO:0046872">
    <property type="term" value="F:metal ion binding"/>
    <property type="evidence" value="ECO:0007669"/>
    <property type="project" value="UniProtKB-KW"/>
</dbReference>
<dbReference type="CDD" id="cd19501">
    <property type="entry name" value="RecA-like_FtsH"/>
    <property type="match status" value="1"/>
</dbReference>
<dbReference type="GO" id="GO:0004222">
    <property type="term" value="F:metalloendopeptidase activity"/>
    <property type="evidence" value="ECO:0007669"/>
    <property type="project" value="InterPro"/>
</dbReference>
<dbReference type="RefSeq" id="WP_101636677.1">
    <property type="nucleotide sequence ID" value="NZ_JAPXGM010000001.1"/>
</dbReference>
<dbReference type="GO" id="GO:0005524">
    <property type="term" value="F:ATP binding"/>
    <property type="evidence" value="ECO:0007669"/>
    <property type="project" value="UniProtKB-KW"/>
</dbReference>
<evidence type="ECO:0000256" key="5">
    <source>
        <dbReference type="ARBA" id="ARBA00022801"/>
    </source>
</evidence>
<dbReference type="GO" id="GO:0005737">
    <property type="term" value="C:cytoplasm"/>
    <property type="evidence" value="ECO:0007669"/>
    <property type="project" value="UniProtKB-ARBA"/>
</dbReference>
<dbReference type="GO" id="GO:0005886">
    <property type="term" value="C:plasma membrane"/>
    <property type="evidence" value="ECO:0007669"/>
    <property type="project" value="TreeGrafter"/>
</dbReference>
<evidence type="ECO:0000256" key="10">
    <source>
        <dbReference type="SAM" id="Phobius"/>
    </source>
</evidence>
<dbReference type="Gene3D" id="1.20.58.760">
    <property type="entry name" value="Peptidase M41"/>
    <property type="match status" value="1"/>
</dbReference>
<name>A0A2I1NBD2_9BACT</name>
<keyword evidence="10" id="KW-0812">Transmembrane</keyword>
<evidence type="ECO:0000256" key="7">
    <source>
        <dbReference type="ARBA" id="ARBA00022840"/>
    </source>
</evidence>
<sequence length="558" mass="63756">MRLKKEEILRIFKLNKLNITLIFLFILIGLLSFVYFRNGPVYLNFNEYNQILNSNKIQKANIDGNKIYLKFDGKEYVVLKEAVNLKELYEKTRIYQKDETSFLSQMIVLFLISFLFIIILDFYLRQKKSLNASLKKAQATDNIDFSNSFKPAISNITLDDVAGISEVKDEIIEIVDFLKNPKIYKNLGINLPKGLLMAGPPGVGKTLIAKAIAGEAGVPFYYESGANFSQMYVGVGAKKVRELFANAKSNAPSIIFIDEIDAIGKSRGEGRNDEREATLNQLLTEMDGFIENSGVIVIGATNKIEMIDDALLRPGRFDRRVFISLPNYKDRIEILKIYLRGKKFDLDLSKLSRISVGFSGAGLATFVNEAMINALKRKSEILEFNDFVKTKNKVLFGKKKELILSEKEKEIQALYQAAKAISAYWFGVEFEKINLLEDDFLKDDEEIVSKSILENRLKVYLSGVNALKIYKNDSFNNSKSDIKKALELSHKMIFEYSMGEFIVPNQNEILNILNKNEKEIKEFLSTMQKPLFEITKHLFAFETISKETIRDILKEDNN</sequence>
<dbReference type="SMART" id="SM00382">
    <property type="entry name" value="AAA"/>
    <property type="match status" value="1"/>
</dbReference>
<keyword evidence="2" id="KW-0645">Protease</keyword>
<dbReference type="InterPro" id="IPR003960">
    <property type="entry name" value="ATPase_AAA_CS"/>
</dbReference>
<reference evidence="12 13" key="1">
    <citation type="submission" date="2017-12" db="EMBL/GenBank/DDBJ databases">
        <title>Phylogenetic diversity of female urinary microbiome.</title>
        <authorList>
            <person name="Thomas-White K."/>
            <person name="Wolfe A.J."/>
        </authorList>
    </citation>
    <scope>NUCLEOTIDE SEQUENCE [LARGE SCALE GENOMIC DNA]</scope>
    <source>
        <strain evidence="12 13">UMB0112</strain>
    </source>
</reference>
<dbReference type="FunFam" id="3.40.50.300:FF:000352">
    <property type="entry name" value="ATP-dependent zinc metalloprotease FTSH 7, chloroplastic"/>
    <property type="match status" value="1"/>
</dbReference>
<dbReference type="Pfam" id="PF00004">
    <property type="entry name" value="AAA"/>
    <property type="match status" value="1"/>
</dbReference>
<evidence type="ECO:0000256" key="2">
    <source>
        <dbReference type="ARBA" id="ARBA00022670"/>
    </source>
</evidence>
<keyword evidence="10" id="KW-1133">Transmembrane helix</keyword>
<evidence type="ECO:0000256" key="3">
    <source>
        <dbReference type="ARBA" id="ARBA00022723"/>
    </source>
</evidence>
<feature type="domain" description="AAA+ ATPase" evidence="11">
    <location>
        <begin position="191"/>
        <end position="327"/>
    </location>
</feature>
<keyword evidence="5" id="KW-0378">Hydrolase</keyword>
<keyword evidence="4 9" id="KW-0547">Nucleotide-binding</keyword>
<dbReference type="PANTHER" id="PTHR23076">
    <property type="entry name" value="METALLOPROTEASE M41 FTSH"/>
    <property type="match status" value="1"/>
</dbReference>
<dbReference type="AlphaFoldDB" id="A0A2I1NBD2"/>
<organism evidence="12 13">
    <name type="scientific">Campylobacter ureolyticus</name>
    <dbReference type="NCBI Taxonomy" id="827"/>
    <lineage>
        <taxon>Bacteria</taxon>
        <taxon>Pseudomonadati</taxon>
        <taxon>Campylobacterota</taxon>
        <taxon>Epsilonproteobacteria</taxon>
        <taxon>Campylobacterales</taxon>
        <taxon>Campylobacteraceae</taxon>
        <taxon>Campylobacter</taxon>
    </lineage>
</organism>
<dbReference type="Pfam" id="PF17862">
    <property type="entry name" value="AAA_lid_3"/>
    <property type="match status" value="1"/>
</dbReference>
<dbReference type="Proteomes" id="UP000234639">
    <property type="component" value="Unassembled WGS sequence"/>
</dbReference>
<evidence type="ECO:0000256" key="8">
    <source>
        <dbReference type="ARBA" id="ARBA00023049"/>
    </source>
</evidence>
<dbReference type="InterPro" id="IPR041569">
    <property type="entry name" value="AAA_lid_3"/>
</dbReference>
<evidence type="ECO:0000313" key="13">
    <source>
        <dbReference type="Proteomes" id="UP000234639"/>
    </source>
</evidence>
<feature type="transmembrane region" description="Helical" evidence="10">
    <location>
        <begin position="102"/>
        <end position="124"/>
    </location>
</feature>